<dbReference type="InterPro" id="IPR050587">
    <property type="entry name" value="GNT1/Glycosyltrans_8"/>
</dbReference>
<protein>
    <submittedName>
        <fullName evidence="2">Uncharacterized protein</fullName>
    </submittedName>
</protein>
<dbReference type="PANTHER" id="PTHR11183">
    <property type="entry name" value="GLYCOGENIN SUBFAMILY MEMBER"/>
    <property type="match status" value="1"/>
</dbReference>
<proteinExistence type="predicted"/>
<dbReference type="AlphaFoldDB" id="A0A7S2TYD6"/>
<dbReference type="Pfam" id="PF01501">
    <property type="entry name" value="Glyco_transf_8"/>
    <property type="match status" value="1"/>
</dbReference>
<evidence type="ECO:0000256" key="1">
    <source>
        <dbReference type="SAM" id="MobiDB-lite"/>
    </source>
</evidence>
<sequence length="376" mass="43285">MNLTIIPYRNDAVYGDILGMVVDHQERAKKKEEEGKPENKNKNKIENKNKKSHKGMKTAEDVKDHLTEVFKENHMQKFMAKIHVFNLTMYDRILFLDNDIIPLHDFTSLFDVPKTPACAPDVASGFVLNTGVLVVDPNRTTYVSMMMDLMRPDPVPWRSASKGDEKVDNDQDFINYFFASSLYVLSPYWNVLISIHHDGLGGGGETSPVTEWGAFVEESGRFIQWMLKFKRNRRMVQMVHMGFPKPTWPQFQKKCAPMNPIDEKTKYAKGWEIPSTWKCPKGEVARPLWWRWYVIDSGEPGLAVLALFKTFWARYSRLIDALCEQRGSGYGGVHPPACKMSALRVLTTDMEMVGRDVMETLLANPKIPTWEETLRR</sequence>
<dbReference type="InterPro" id="IPR029044">
    <property type="entry name" value="Nucleotide-diphossugar_trans"/>
</dbReference>
<reference evidence="2" key="1">
    <citation type="submission" date="2021-01" db="EMBL/GenBank/DDBJ databases">
        <authorList>
            <person name="Corre E."/>
            <person name="Pelletier E."/>
            <person name="Niang G."/>
            <person name="Scheremetjew M."/>
            <person name="Finn R."/>
            <person name="Kale V."/>
            <person name="Holt S."/>
            <person name="Cochrane G."/>
            <person name="Meng A."/>
            <person name="Brown T."/>
            <person name="Cohen L."/>
        </authorList>
    </citation>
    <scope>NUCLEOTIDE SEQUENCE</scope>
    <source>
        <strain evidence="2">CCMP622</strain>
    </source>
</reference>
<dbReference type="GO" id="GO:0016757">
    <property type="term" value="F:glycosyltransferase activity"/>
    <property type="evidence" value="ECO:0007669"/>
    <property type="project" value="InterPro"/>
</dbReference>
<feature type="compositionally biased region" description="Basic and acidic residues" evidence="1">
    <location>
        <begin position="27"/>
        <end position="49"/>
    </location>
</feature>
<dbReference type="SUPFAM" id="SSF53448">
    <property type="entry name" value="Nucleotide-diphospho-sugar transferases"/>
    <property type="match status" value="1"/>
</dbReference>
<organism evidence="2">
    <name type="scientific">Lotharella oceanica</name>
    <dbReference type="NCBI Taxonomy" id="641309"/>
    <lineage>
        <taxon>Eukaryota</taxon>
        <taxon>Sar</taxon>
        <taxon>Rhizaria</taxon>
        <taxon>Cercozoa</taxon>
        <taxon>Chlorarachniophyceae</taxon>
        <taxon>Lotharella</taxon>
    </lineage>
</organism>
<name>A0A7S2TYD6_9EUKA</name>
<dbReference type="Gene3D" id="3.90.550.10">
    <property type="entry name" value="Spore Coat Polysaccharide Biosynthesis Protein SpsA, Chain A"/>
    <property type="match status" value="1"/>
</dbReference>
<evidence type="ECO:0000313" key="2">
    <source>
        <dbReference type="EMBL" id="CAD9771986.1"/>
    </source>
</evidence>
<accession>A0A7S2TYD6</accession>
<dbReference type="InterPro" id="IPR002495">
    <property type="entry name" value="Glyco_trans_8"/>
</dbReference>
<dbReference type="EMBL" id="HBHP01025740">
    <property type="protein sequence ID" value="CAD9771986.1"/>
    <property type="molecule type" value="Transcribed_RNA"/>
</dbReference>
<feature type="region of interest" description="Disordered" evidence="1">
    <location>
        <begin position="27"/>
        <end position="58"/>
    </location>
</feature>
<gene>
    <name evidence="2" type="ORF">LSP00402_LOCUS15976</name>
</gene>